<dbReference type="InterPro" id="IPR017907">
    <property type="entry name" value="Znf_RING_CS"/>
</dbReference>
<dbReference type="GO" id="GO:0004386">
    <property type="term" value="F:helicase activity"/>
    <property type="evidence" value="ECO:0007669"/>
    <property type="project" value="UniProtKB-KW"/>
</dbReference>
<dbReference type="GO" id="GO:0006281">
    <property type="term" value="P:DNA repair"/>
    <property type="evidence" value="ECO:0007669"/>
    <property type="project" value="TreeGrafter"/>
</dbReference>
<evidence type="ECO:0000259" key="12">
    <source>
        <dbReference type="PROSITE" id="PS51194"/>
    </source>
</evidence>
<dbReference type="InterPro" id="IPR050628">
    <property type="entry name" value="SNF2_RAD54_helicase_TF"/>
</dbReference>
<feature type="compositionally biased region" description="Basic and acidic residues" evidence="9">
    <location>
        <begin position="184"/>
        <end position="199"/>
    </location>
</feature>
<dbReference type="InterPro" id="IPR001841">
    <property type="entry name" value="Znf_RING"/>
</dbReference>
<dbReference type="PROSITE" id="PS51192">
    <property type="entry name" value="HELICASE_ATP_BIND_1"/>
    <property type="match status" value="1"/>
</dbReference>
<organism evidence="13 14">
    <name type="scientific">Clonostachys solani</name>
    <dbReference type="NCBI Taxonomy" id="160281"/>
    <lineage>
        <taxon>Eukaryota</taxon>
        <taxon>Fungi</taxon>
        <taxon>Dikarya</taxon>
        <taxon>Ascomycota</taxon>
        <taxon>Pezizomycotina</taxon>
        <taxon>Sordariomycetes</taxon>
        <taxon>Hypocreomycetidae</taxon>
        <taxon>Hypocreales</taxon>
        <taxon>Bionectriaceae</taxon>
        <taxon>Clonostachys</taxon>
    </lineage>
</organism>
<keyword evidence="1" id="KW-0479">Metal-binding</keyword>
<feature type="compositionally biased region" description="Basic and acidic residues" evidence="9">
    <location>
        <begin position="337"/>
        <end position="350"/>
    </location>
</feature>
<feature type="compositionally biased region" description="Polar residues" evidence="9">
    <location>
        <begin position="213"/>
        <end position="230"/>
    </location>
</feature>
<dbReference type="OrthoDB" id="448448at2759"/>
<dbReference type="Proteomes" id="UP000775872">
    <property type="component" value="Unassembled WGS sequence"/>
</dbReference>
<evidence type="ECO:0000256" key="2">
    <source>
        <dbReference type="ARBA" id="ARBA00022741"/>
    </source>
</evidence>
<protein>
    <recommendedName>
        <fullName evidence="15">DNA repair protein RAD16</fullName>
    </recommendedName>
</protein>
<evidence type="ECO:0000256" key="3">
    <source>
        <dbReference type="ARBA" id="ARBA00022771"/>
    </source>
</evidence>
<evidence type="ECO:0000256" key="1">
    <source>
        <dbReference type="ARBA" id="ARBA00022723"/>
    </source>
</evidence>
<dbReference type="GO" id="GO:0005634">
    <property type="term" value="C:nucleus"/>
    <property type="evidence" value="ECO:0007669"/>
    <property type="project" value="TreeGrafter"/>
</dbReference>
<evidence type="ECO:0000256" key="4">
    <source>
        <dbReference type="ARBA" id="ARBA00022801"/>
    </source>
</evidence>
<feature type="compositionally biased region" description="Acidic residues" evidence="9">
    <location>
        <begin position="266"/>
        <end position="292"/>
    </location>
</feature>
<dbReference type="CDD" id="cd18793">
    <property type="entry name" value="SF2_C_SNF"/>
    <property type="match status" value="1"/>
</dbReference>
<dbReference type="InterPro" id="IPR049730">
    <property type="entry name" value="SNF2/RAD54-like_C"/>
</dbReference>
<feature type="compositionally biased region" description="Acidic residues" evidence="9">
    <location>
        <begin position="136"/>
        <end position="148"/>
    </location>
</feature>
<dbReference type="PANTHER" id="PTHR45626:SF17">
    <property type="entry name" value="HELICASE-LIKE TRANSCRIPTION FACTOR"/>
    <property type="match status" value="1"/>
</dbReference>
<feature type="compositionally biased region" description="Basic residues" evidence="9">
    <location>
        <begin position="1210"/>
        <end position="1221"/>
    </location>
</feature>
<feature type="domain" description="Helicase C-terminal" evidence="12">
    <location>
        <begin position="1040"/>
        <end position="1189"/>
    </location>
</feature>
<feature type="compositionally biased region" description="Basic and acidic residues" evidence="9">
    <location>
        <begin position="392"/>
        <end position="410"/>
    </location>
</feature>
<proteinExistence type="predicted"/>
<feature type="compositionally biased region" description="Polar residues" evidence="9">
    <location>
        <begin position="86"/>
        <end position="109"/>
    </location>
</feature>
<feature type="compositionally biased region" description="Acidic residues" evidence="9">
    <location>
        <begin position="299"/>
        <end position="336"/>
    </location>
</feature>
<dbReference type="InterPro" id="IPR027417">
    <property type="entry name" value="P-loop_NTPase"/>
</dbReference>
<feature type="compositionally biased region" description="Polar residues" evidence="9">
    <location>
        <begin position="1222"/>
        <end position="1231"/>
    </location>
</feature>
<dbReference type="InterPro" id="IPR001650">
    <property type="entry name" value="Helicase_C-like"/>
</dbReference>
<evidence type="ECO:0000256" key="8">
    <source>
        <dbReference type="PROSITE-ProRule" id="PRU00175"/>
    </source>
</evidence>
<dbReference type="Pfam" id="PF00271">
    <property type="entry name" value="Helicase_C"/>
    <property type="match status" value="1"/>
</dbReference>
<keyword evidence="5" id="KW-0347">Helicase</keyword>
<dbReference type="SUPFAM" id="SSF52540">
    <property type="entry name" value="P-loop containing nucleoside triphosphate hydrolases"/>
    <property type="match status" value="2"/>
</dbReference>
<dbReference type="PROSITE" id="PS00518">
    <property type="entry name" value="ZF_RING_1"/>
    <property type="match status" value="1"/>
</dbReference>
<dbReference type="PROSITE" id="PS51194">
    <property type="entry name" value="HELICASE_CTER"/>
    <property type="match status" value="1"/>
</dbReference>
<evidence type="ECO:0000256" key="9">
    <source>
        <dbReference type="SAM" id="MobiDB-lite"/>
    </source>
</evidence>
<dbReference type="InterPro" id="IPR014001">
    <property type="entry name" value="Helicase_ATP-bd"/>
</dbReference>
<dbReference type="GO" id="GO:0008094">
    <property type="term" value="F:ATP-dependent activity, acting on DNA"/>
    <property type="evidence" value="ECO:0007669"/>
    <property type="project" value="TreeGrafter"/>
</dbReference>
<dbReference type="GO" id="GO:0005524">
    <property type="term" value="F:ATP binding"/>
    <property type="evidence" value="ECO:0007669"/>
    <property type="project" value="UniProtKB-KW"/>
</dbReference>
<keyword evidence="6" id="KW-0862">Zinc</keyword>
<feature type="compositionally biased region" description="Acidic residues" evidence="9">
    <location>
        <begin position="115"/>
        <end position="128"/>
    </location>
</feature>
<evidence type="ECO:0000313" key="14">
    <source>
        <dbReference type="Proteomes" id="UP000775872"/>
    </source>
</evidence>
<evidence type="ECO:0000256" key="5">
    <source>
        <dbReference type="ARBA" id="ARBA00022806"/>
    </source>
</evidence>
<keyword evidence="3 8" id="KW-0863">Zinc-finger</keyword>
<evidence type="ECO:0000256" key="7">
    <source>
        <dbReference type="ARBA" id="ARBA00022840"/>
    </source>
</evidence>
<reference evidence="14" key="1">
    <citation type="submission" date="2019-06" db="EMBL/GenBank/DDBJ databases">
        <authorList>
            <person name="Broberg M."/>
        </authorList>
    </citation>
    <scope>NUCLEOTIDE SEQUENCE [LARGE SCALE GENOMIC DNA]</scope>
</reference>
<dbReference type="GO" id="GO:0008270">
    <property type="term" value="F:zinc ion binding"/>
    <property type="evidence" value="ECO:0007669"/>
    <property type="project" value="UniProtKB-KW"/>
</dbReference>
<dbReference type="Pfam" id="PF00176">
    <property type="entry name" value="SNF2-rel_dom"/>
    <property type="match status" value="1"/>
</dbReference>
<keyword evidence="14" id="KW-1185">Reference proteome</keyword>
<dbReference type="PANTHER" id="PTHR45626">
    <property type="entry name" value="TRANSCRIPTION TERMINATION FACTOR 2-RELATED"/>
    <property type="match status" value="1"/>
</dbReference>
<dbReference type="SMART" id="SM00487">
    <property type="entry name" value="DEXDc"/>
    <property type="match status" value="1"/>
</dbReference>
<dbReference type="GO" id="GO:0016787">
    <property type="term" value="F:hydrolase activity"/>
    <property type="evidence" value="ECO:0007669"/>
    <property type="project" value="UniProtKB-KW"/>
</dbReference>
<dbReference type="InterPro" id="IPR038718">
    <property type="entry name" value="SNF2-like_sf"/>
</dbReference>
<feature type="compositionally biased region" description="Acidic residues" evidence="9">
    <location>
        <begin position="351"/>
        <end position="368"/>
    </location>
</feature>
<dbReference type="AlphaFoldDB" id="A0A9N9ZFE7"/>
<dbReference type="Gene3D" id="3.40.50.10810">
    <property type="entry name" value="Tandem AAA-ATPase domain"/>
    <property type="match status" value="1"/>
</dbReference>
<dbReference type="Gene3D" id="3.40.50.300">
    <property type="entry name" value="P-loop containing nucleotide triphosphate hydrolases"/>
    <property type="match status" value="1"/>
</dbReference>
<evidence type="ECO:0000256" key="6">
    <source>
        <dbReference type="ARBA" id="ARBA00022833"/>
    </source>
</evidence>
<evidence type="ECO:0008006" key="15">
    <source>
        <dbReference type="Google" id="ProtNLM"/>
    </source>
</evidence>
<feature type="domain" description="Helicase ATP-binding" evidence="11">
    <location>
        <begin position="555"/>
        <end position="721"/>
    </location>
</feature>
<evidence type="ECO:0000259" key="11">
    <source>
        <dbReference type="PROSITE" id="PS51192"/>
    </source>
</evidence>
<dbReference type="EMBL" id="CABFOC020000056">
    <property type="protein sequence ID" value="CAH0055367.1"/>
    <property type="molecule type" value="Genomic_DNA"/>
</dbReference>
<feature type="domain" description="RING-type" evidence="10">
    <location>
        <begin position="927"/>
        <end position="966"/>
    </location>
</feature>
<feature type="region of interest" description="Disordered" evidence="9">
    <location>
        <begin position="1207"/>
        <end position="1231"/>
    </location>
</feature>
<dbReference type="InterPro" id="IPR000330">
    <property type="entry name" value="SNF2_N"/>
</dbReference>
<dbReference type="PROSITE" id="PS50089">
    <property type="entry name" value="ZF_RING_2"/>
    <property type="match status" value="1"/>
</dbReference>
<keyword evidence="4" id="KW-0378">Hydrolase</keyword>
<comment type="caution">
    <text evidence="13">The sequence shown here is derived from an EMBL/GenBank/DDBJ whole genome shotgun (WGS) entry which is preliminary data.</text>
</comment>
<feature type="region of interest" description="Disordered" evidence="9">
    <location>
        <begin position="1"/>
        <end position="450"/>
    </location>
</feature>
<evidence type="ECO:0000259" key="10">
    <source>
        <dbReference type="PROSITE" id="PS50089"/>
    </source>
</evidence>
<accession>A0A9N9ZFE7</accession>
<keyword evidence="2" id="KW-0547">Nucleotide-binding</keyword>
<dbReference type="SUPFAM" id="SSF57850">
    <property type="entry name" value="RING/U-box"/>
    <property type="match status" value="1"/>
</dbReference>
<gene>
    <name evidence="13" type="ORF">CSOL1703_00017469</name>
</gene>
<evidence type="ECO:0000313" key="13">
    <source>
        <dbReference type="EMBL" id="CAH0055367.1"/>
    </source>
</evidence>
<name>A0A9N9ZFE7_9HYPO</name>
<dbReference type="CDD" id="cd16449">
    <property type="entry name" value="RING-HC"/>
    <property type="match status" value="1"/>
</dbReference>
<sequence length="1231" mass="139180">MEGRIFITINDDEDDGDSHEGSSTFEPVAAREQEPSVFGSLGTRYSYSSPNVKLEPQETPMETIFERAPDTENEGQEEPQAPLEENNPTGQVDQTMSDSGIQEQENSQDLAEEHTSEDEADEIMLDIETESHDEPEVSPEEEPSEEQPDQAMSSTATEGLEESSTRVEEDLPEEPVSYALPDLGTHDQGEPQVPLEKEASLFFTDEEDAMDTQLEQEVHNTTTLDDNQAVASCGDEPTSTEVGDDATHFGHKISSSGQFKVTGDVSDSEEEQNDEQEDMAENLENQNPDEDDGTRGDERAEDYEEHFDPDFDQEYDEVQGEEEAQQVDEEDEGGDEGPEHQENSSHRPGEGDDGSEYEETDSEQDSDNEGANATKTPASDAKVPRGKKTKSKNKDPTKTKFARTAREFFRRKNVAAEAKTAGLKRKAETQKSAPSKRKKSANQTGWRDNEPCMRLAKKLFETEDLPNAASEGSLPSLGSIKATTQADQFAQIKAKIPKGGDTRRMASQEKDLKMAVKSFGYKRMVADNGLWAHKDMETSLFSYQVTIASWMIERECSGSSPLGGLVGDEMGMGKTLVSIACAVGHPPEAEDIEKFCKATLVIVPNKMIARQWVDEIRKHCKEHIRNLASIYRFGDDAGTEFYKEKFFVLATYRDIMHQHPGIAQVQEWKEKYEHDTVSFNREFSKAAGELFKVDWYRIILDEAHQIKNVKGHKFFPYLKFLDCPFTDSSFNFHNKFVDGFRGRQNFDALVGLVMYRRTKKDSFLGHKILDLPAMHSENICVSISREEQDIYETVFEHYDKAIRQMRGKEQEKGYLTESEKDKLSQIYLAQSTRLRQTVSHFFDIERFFRESIKDVELESLMEILNSRSEKGKLIDNLKHQEGVAGYSLGLKRLEGQKANVFGGSFNVPNFLKVSRNEIRARSKSCRCLICNKDDMPKEPMKSYPCGHIYCMKCLCETVFAKSGVKCLHASCTQPLRAGPAVEIFDTMMTTAKEDKTYKEPGEDSLNVRIARKKDANGFFTATFFKPNHFQMPPSTKLTAALAVILTWQENHPDDKILVFTQFVMSGKILGYMLGQLGIQFLYLYGSIDDRGRKKAIDAFKEKPEKKIMIIGLRCGGQALNLTSANRVILIDPWWNNVQESQAFGRVWRHGQAKETHLVRIWANTPMDQYIFKLQNDKALAVDYALQDDNHKPAVLDDERLQKLFAPIQRVKSKGPKQKKKSNTVNSKQKSG</sequence>
<dbReference type="SMART" id="SM00490">
    <property type="entry name" value="HELICc"/>
    <property type="match status" value="1"/>
</dbReference>
<keyword evidence="7" id="KW-0067">ATP-binding</keyword>
<reference evidence="13 14" key="2">
    <citation type="submission" date="2021-10" db="EMBL/GenBank/DDBJ databases">
        <authorList>
            <person name="Piombo E."/>
        </authorList>
    </citation>
    <scope>NUCLEOTIDE SEQUENCE [LARGE SCALE GENOMIC DNA]</scope>
</reference>